<dbReference type="EC" id="4.2.1.51" evidence="2"/>
<dbReference type="EMBL" id="AMSQ01000014">
    <property type="protein sequence ID" value="EKU46863.1"/>
    <property type="molecule type" value="Genomic_DNA"/>
</dbReference>
<feature type="domain" description="Prephenate dehydratase" evidence="9">
    <location>
        <begin position="2"/>
        <end position="177"/>
    </location>
</feature>
<dbReference type="PATRIC" id="fig|1229783.3.peg.1748"/>
<dbReference type="InterPro" id="IPR001086">
    <property type="entry name" value="Preph_deHydtase"/>
</dbReference>
<dbReference type="InterPro" id="IPR045865">
    <property type="entry name" value="ACT-like_dom_sf"/>
</dbReference>
<evidence type="ECO:0000259" key="10">
    <source>
        <dbReference type="PROSITE" id="PS51671"/>
    </source>
</evidence>
<proteinExistence type="predicted"/>
<reference evidence="11 12" key="1">
    <citation type="journal article" date="2013" name="Genome Announc.">
        <title>Genome Sequence of Staphylococcus massiliensis Strain S46, Isolated from the Surface of Healthy Human Skin.</title>
        <authorList>
            <person name="Srivastav R."/>
            <person name="Singh A."/>
            <person name="Jangir P.K."/>
            <person name="Kumari C."/>
            <person name="Muduli S."/>
            <person name="Sharma R."/>
        </authorList>
    </citation>
    <scope>NUCLEOTIDE SEQUENCE [LARGE SCALE GENOMIC DNA]</scope>
    <source>
        <strain evidence="11 12">S46</strain>
    </source>
</reference>
<dbReference type="GO" id="GO:0005737">
    <property type="term" value="C:cytoplasm"/>
    <property type="evidence" value="ECO:0007669"/>
    <property type="project" value="TreeGrafter"/>
</dbReference>
<sequence length="269" mass="30226">MNIYYLGPKGTFSYLACQKYMKQTDVSSTLSPKTNLYEVIKATKHDSNSIAIVPIENSIEGTINLVIDRITEEALYVYDEIHLDIQFALYGRKGATLNQIKHVYSIAPAISQTQHFIHEHQLSYDYVNSTVQGLDLVSDTVGAIAPLGSGESMGLEPLAKHIEDYPHNVTRFLVIGNKAKHVEAATDTILLVTPKQDKPGLLASILNTFTLFKINLSWIESRPQKTELGMYHFYVQAKTPVNDKLRKVITILETLDYQVKLIGSFQNHN</sequence>
<feature type="domain" description="ACT" evidence="10">
    <location>
        <begin position="190"/>
        <end position="267"/>
    </location>
</feature>
<evidence type="ECO:0000256" key="7">
    <source>
        <dbReference type="ARBA" id="ARBA00023239"/>
    </source>
</evidence>
<dbReference type="Gene3D" id="3.30.70.260">
    <property type="match status" value="1"/>
</dbReference>
<keyword evidence="12" id="KW-1185">Reference proteome</keyword>
<dbReference type="SUPFAM" id="SSF55021">
    <property type="entry name" value="ACT-like"/>
    <property type="match status" value="1"/>
</dbReference>
<dbReference type="STRING" id="1229783.C273_08686"/>
<evidence type="ECO:0000256" key="2">
    <source>
        <dbReference type="ARBA" id="ARBA00013147"/>
    </source>
</evidence>
<dbReference type="Gene3D" id="3.40.190.10">
    <property type="entry name" value="Periplasmic binding protein-like II"/>
    <property type="match status" value="2"/>
</dbReference>
<keyword evidence="5" id="KW-0057">Aromatic amino acid biosynthesis</keyword>
<dbReference type="RefSeq" id="WP_009384063.1">
    <property type="nucleotide sequence ID" value="NZ_AMSQ01000014.1"/>
</dbReference>
<evidence type="ECO:0000256" key="5">
    <source>
        <dbReference type="ARBA" id="ARBA00023141"/>
    </source>
</evidence>
<dbReference type="OrthoDB" id="9802281at2"/>
<evidence type="ECO:0000256" key="8">
    <source>
        <dbReference type="ARBA" id="ARBA00047848"/>
    </source>
</evidence>
<comment type="caution">
    <text evidence="11">The sequence shown here is derived from an EMBL/GenBank/DDBJ whole genome shotgun (WGS) entry which is preliminary data.</text>
</comment>
<dbReference type="eggNOG" id="COG0077">
    <property type="taxonomic scope" value="Bacteria"/>
</dbReference>
<dbReference type="GO" id="GO:0004664">
    <property type="term" value="F:prephenate dehydratase activity"/>
    <property type="evidence" value="ECO:0007669"/>
    <property type="project" value="UniProtKB-EC"/>
</dbReference>
<dbReference type="Proteomes" id="UP000009885">
    <property type="component" value="Unassembled WGS sequence"/>
</dbReference>
<dbReference type="PANTHER" id="PTHR21022:SF19">
    <property type="entry name" value="PREPHENATE DEHYDRATASE-RELATED"/>
    <property type="match status" value="1"/>
</dbReference>
<keyword evidence="6" id="KW-0584">Phenylalanine biosynthesis</keyword>
<dbReference type="CDD" id="cd04905">
    <property type="entry name" value="ACT_CM-PDT"/>
    <property type="match status" value="1"/>
</dbReference>
<dbReference type="Pfam" id="PF00800">
    <property type="entry name" value="PDT"/>
    <property type="match status" value="1"/>
</dbReference>
<evidence type="ECO:0000256" key="4">
    <source>
        <dbReference type="ARBA" id="ARBA00022605"/>
    </source>
</evidence>
<dbReference type="InterPro" id="IPR002912">
    <property type="entry name" value="ACT_dom"/>
</dbReference>
<organism evidence="11 12">
    <name type="scientific">Staphylococcus massiliensis S46</name>
    <dbReference type="NCBI Taxonomy" id="1229783"/>
    <lineage>
        <taxon>Bacteria</taxon>
        <taxon>Bacillati</taxon>
        <taxon>Bacillota</taxon>
        <taxon>Bacilli</taxon>
        <taxon>Bacillales</taxon>
        <taxon>Staphylococcaceae</taxon>
        <taxon>Staphylococcus</taxon>
    </lineage>
</organism>
<accession>K9AHU8</accession>
<dbReference type="PROSITE" id="PS51671">
    <property type="entry name" value="ACT"/>
    <property type="match status" value="1"/>
</dbReference>
<comment type="pathway">
    <text evidence="1">Amino-acid biosynthesis; L-phenylalanine biosynthesis; phenylpyruvate from prephenate: step 1/1.</text>
</comment>
<protein>
    <recommendedName>
        <fullName evidence="3">Prephenate dehydratase</fullName>
        <ecNumber evidence="2">4.2.1.51</ecNumber>
    </recommendedName>
</protein>
<keyword evidence="7" id="KW-0456">Lyase</keyword>
<evidence type="ECO:0000256" key="1">
    <source>
        <dbReference type="ARBA" id="ARBA00004741"/>
    </source>
</evidence>
<evidence type="ECO:0000256" key="6">
    <source>
        <dbReference type="ARBA" id="ARBA00023222"/>
    </source>
</evidence>
<evidence type="ECO:0000259" key="9">
    <source>
        <dbReference type="PROSITE" id="PS51171"/>
    </source>
</evidence>
<evidence type="ECO:0000256" key="3">
    <source>
        <dbReference type="ARBA" id="ARBA00021872"/>
    </source>
</evidence>
<dbReference type="UniPathway" id="UPA00121">
    <property type="reaction ID" value="UER00345"/>
</dbReference>
<dbReference type="NCBIfam" id="NF008865">
    <property type="entry name" value="PRK11898.1"/>
    <property type="match status" value="1"/>
</dbReference>
<evidence type="ECO:0000313" key="11">
    <source>
        <dbReference type="EMBL" id="EKU46863.1"/>
    </source>
</evidence>
<dbReference type="PROSITE" id="PS51171">
    <property type="entry name" value="PREPHENATE_DEHYDR_3"/>
    <property type="match status" value="1"/>
</dbReference>
<gene>
    <name evidence="11" type="ORF">C273_08686</name>
</gene>
<keyword evidence="4" id="KW-0028">Amino-acid biosynthesis</keyword>
<dbReference type="SUPFAM" id="SSF53850">
    <property type="entry name" value="Periplasmic binding protein-like II"/>
    <property type="match status" value="1"/>
</dbReference>
<dbReference type="AlphaFoldDB" id="K9AHU8"/>
<evidence type="ECO:0000313" key="12">
    <source>
        <dbReference type="Proteomes" id="UP000009885"/>
    </source>
</evidence>
<dbReference type="PANTHER" id="PTHR21022">
    <property type="entry name" value="PREPHENATE DEHYDRATASE P PROTEIN"/>
    <property type="match status" value="1"/>
</dbReference>
<dbReference type="GO" id="GO:0009094">
    <property type="term" value="P:L-phenylalanine biosynthetic process"/>
    <property type="evidence" value="ECO:0007669"/>
    <property type="project" value="UniProtKB-UniPathway"/>
</dbReference>
<comment type="catalytic activity">
    <reaction evidence="8">
        <text>prephenate + H(+) = 3-phenylpyruvate + CO2 + H2O</text>
        <dbReference type="Rhea" id="RHEA:21648"/>
        <dbReference type="ChEBI" id="CHEBI:15377"/>
        <dbReference type="ChEBI" id="CHEBI:15378"/>
        <dbReference type="ChEBI" id="CHEBI:16526"/>
        <dbReference type="ChEBI" id="CHEBI:18005"/>
        <dbReference type="ChEBI" id="CHEBI:29934"/>
        <dbReference type="EC" id="4.2.1.51"/>
    </reaction>
</comment>
<name>K9AHU8_9STAP</name>